<keyword evidence="5" id="KW-1185">Reference proteome</keyword>
<dbReference type="InterPro" id="IPR002068">
    <property type="entry name" value="A-crystallin/Hsp20_dom"/>
</dbReference>
<dbReference type="AlphaFoldDB" id="B8FM33"/>
<sequence length="148" mass="16888">MQLVPWRTLGEVSARANELEDLWNRYFDLARPFRTMSAPWTPTTDVKETEETIVVTAELPGAEPEQIHVDFSDGVLTIKGEKKGETEEKGAHHYYKERYSGNFLRSFQLPCRVLADGAQANFEKGVLTVTLPKALEDQKTKIDVQYKK</sequence>
<dbReference type="InterPro" id="IPR008978">
    <property type="entry name" value="HSP20-like_chaperone"/>
</dbReference>
<evidence type="ECO:0000313" key="4">
    <source>
        <dbReference type="EMBL" id="ACL05766.1"/>
    </source>
</evidence>
<dbReference type="PANTHER" id="PTHR11527">
    <property type="entry name" value="HEAT-SHOCK PROTEIN 20 FAMILY MEMBER"/>
    <property type="match status" value="1"/>
</dbReference>
<dbReference type="CDD" id="cd06464">
    <property type="entry name" value="ACD_sHsps-like"/>
    <property type="match status" value="1"/>
</dbReference>
<organism evidence="4 5">
    <name type="scientific">Desulfatibacillum aliphaticivorans</name>
    <dbReference type="NCBI Taxonomy" id="218208"/>
    <lineage>
        <taxon>Bacteria</taxon>
        <taxon>Pseudomonadati</taxon>
        <taxon>Thermodesulfobacteriota</taxon>
        <taxon>Desulfobacteria</taxon>
        <taxon>Desulfobacterales</taxon>
        <taxon>Desulfatibacillaceae</taxon>
        <taxon>Desulfatibacillum</taxon>
    </lineage>
</organism>
<dbReference type="EMBL" id="CP001322">
    <property type="protein sequence ID" value="ACL05766.1"/>
    <property type="molecule type" value="Genomic_DNA"/>
</dbReference>
<comment type="similarity">
    <text evidence="1 2">Belongs to the small heat shock protein (HSP20) family.</text>
</comment>
<dbReference type="KEGG" id="dal:Dalk_4081"/>
<dbReference type="RefSeq" id="WP_015948814.1">
    <property type="nucleotide sequence ID" value="NC_011768.1"/>
</dbReference>
<dbReference type="HOGENOM" id="CLU_046737_9_0_7"/>
<dbReference type="SUPFAM" id="SSF49764">
    <property type="entry name" value="HSP20-like chaperones"/>
    <property type="match status" value="1"/>
</dbReference>
<evidence type="ECO:0000256" key="2">
    <source>
        <dbReference type="RuleBase" id="RU003616"/>
    </source>
</evidence>
<reference evidence="4 5" key="1">
    <citation type="journal article" date="2012" name="Environ. Microbiol.">
        <title>The genome sequence of Desulfatibacillum alkenivorans AK-01: a blueprint for anaerobic alkane oxidation.</title>
        <authorList>
            <person name="Callaghan A.V."/>
            <person name="Morris B.E."/>
            <person name="Pereira I.A."/>
            <person name="McInerney M.J."/>
            <person name="Austin R.N."/>
            <person name="Groves J.T."/>
            <person name="Kukor J.J."/>
            <person name="Suflita J.M."/>
            <person name="Young L.Y."/>
            <person name="Zylstra G.J."/>
            <person name="Wawrik B."/>
        </authorList>
    </citation>
    <scope>NUCLEOTIDE SEQUENCE [LARGE SCALE GENOMIC DNA]</scope>
    <source>
        <strain evidence="4 5">AK-01</strain>
    </source>
</reference>
<dbReference type="Gene3D" id="2.60.40.790">
    <property type="match status" value="1"/>
</dbReference>
<evidence type="ECO:0000313" key="5">
    <source>
        <dbReference type="Proteomes" id="UP000000739"/>
    </source>
</evidence>
<dbReference type="Proteomes" id="UP000000739">
    <property type="component" value="Chromosome"/>
</dbReference>
<dbReference type="PROSITE" id="PS01031">
    <property type="entry name" value="SHSP"/>
    <property type="match status" value="1"/>
</dbReference>
<evidence type="ECO:0000256" key="1">
    <source>
        <dbReference type="PROSITE-ProRule" id="PRU00285"/>
    </source>
</evidence>
<evidence type="ECO:0000259" key="3">
    <source>
        <dbReference type="PROSITE" id="PS01031"/>
    </source>
</evidence>
<gene>
    <name evidence="4" type="ordered locus">Dalk_4081</name>
</gene>
<protein>
    <submittedName>
        <fullName evidence="4">Heat shock protein Hsp20</fullName>
    </submittedName>
</protein>
<accession>B8FM33</accession>
<feature type="domain" description="SHSP" evidence="3">
    <location>
        <begin position="35"/>
        <end position="147"/>
    </location>
</feature>
<dbReference type="eggNOG" id="COG0071">
    <property type="taxonomic scope" value="Bacteria"/>
</dbReference>
<keyword evidence="4" id="KW-0346">Stress response</keyword>
<dbReference type="InterPro" id="IPR031107">
    <property type="entry name" value="Small_HSP"/>
</dbReference>
<name>B8FM33_DESAL</name>
<dbReference type="Pfam" id="PF00011">
    <property type="entry name" value="HSP20"/>
    <property type="match status" value="1"/>
</dbReference>
<proteinExistence type="inferred from homology"/>